<comment type="caution">
    <text evidence="2">The sequence shown here is derived from an EMBL/GenBank/DDBJ whole genome shotgun (WGS) entry which is preliminary data.</text>
</comment>
<dbReference type="InterPro" id="IPR013791">
    <property type="entry name" value="RNA3'-term_phos_cycl_insert"/>
</dbReference>
<dbReference type="EMBL" id="CALNXI010003931">
    <property type="protein sequence ID" value="CAH3194673.1"/>
    <property type="molecule type" value="Genomic_DNA"/>
</dbReference>
<organism evidence="2 3">
    <name type="scientific">Porites evermanni</name>
    <dbReference type="NCBI Taxonomy" id="104178"/>
    <lineage>
        <taxon>Eukaryota</taxon>
        <taxon>Metazoa</taxon>
        <taxon>Cnidaria</taxon>
        <taxon>Anthozoa</taxon>
        <taxon>Hexacorallia</taxon>
        <taxon>Scleractinia</taxon>
        <taxon>Fungiina</taxon>
        <taxon>Poritidae</taxon>
        <taxon>Porites</taxon>
    </lineage>
</organism>
<dbReference type="Proteomes" id="UP001159427">
    <property type="component" value="Unassembled WGS sequence"/>
</dbReference>
<feature type="domain" description="RNA 3'-terminal phosphate cyclase insert" evidence="1">
    <location>
        <begin position="3"/>
        <end position="100"/>
    </location>
</feature>
<proteinExistence type="predicted"/>
<evidence type="ECO:0000313" key="3">
    <source>
        <dbReference type="Proteomes" id="UP001159427"/>
    </source>
</evidence>
<dbReference type="PANTHER" id="PTHR11096">
    <property type="entry name" value="RNA 3' TERMINAL PHOSPHATE CYCLASE"/>
    <property type="match status" value="1"/>
</dbReference>
<dbReference type="InterPro" id="IPR000228">
    <property type="entry name" value="RNA3'_term_phos_cyc"/>
</dbReference>
<dbReference type="Pfam" id="PF05189">
    <property type="entry name" value="RTC_insert"/>
    <property type="match status" value="1"/>
</dbReference>
<keyword evidence="3" id="KW-1185">Reference proteome</keyword>
<accession>A0ABN8SSY4</accession>
<dbReference type="SUPFAM" id="SSF52913">
    <property type="entry name" value="RNA 3'-terminal phosphate cyclase, RPTC, insert domain"/>
    <property type="match status" value="1"/>
</dbReference>
<gene>
    <name evidence="2" type="ORF">PEVE_00028371</name>
</gene>
<name>A0ABN8SSY4_9CNID</name>
<protein>
    <recommendedName>
        <fullName evidence="1">RNA 3'-terminal phosphate cyclase insert domain-containing protein</fullName>
    </recommendedName>
</protein>
<reference evidence="2 3" key="1">
    <citation type="submission" date="2022-05" db="EMBL/GenBank/DDBJ databases">
        <authorList>
            <consortium name="Genoscope - CEA"/>
            <person name="William W."/>
        </authorList>
    </citation>
    <scope>NUCLEOTIDE SEQUENCE [LARGE SCALE GENOMIC DNA]</scope>
</reference>
<dbReference type="InterPro" id="IPR036553">
    <property type="entry name" value="RPTC_insert"/>
</dbReference>
<dbReference type="PANTHER" id="PTHR11096:SF0">
    <property type="entry name" value="RNA 3'-TERMINAL PHOSPHATE CYCLASE"/>
    <property type="match status" value="1"/>
</dbReference>
<evidence type="ECO:0000313" key="2">
    <source>
        <dbReference type="EMBL" id="CAH3194673.1"/>
    </source>
</evidence>
<sequence length="332" mass="37005">MIESGTVKKITGWTFVSGDKPIRIAQIMSKEAHHLLKVKLPGIPLNISSHRDRDSRREGTGQGLMLLAETSTGVVLSGTALWKRGMSPDEVVNAAVRMLLFNVNSGSCVDDMLQDQAILFMSLASGKSSLRVSHLNNRSKAVIKAIETFTEVKVNVSPAEVGKGTKTRRNILIECEGQGLVNEDVLPPEDSLERVDTTFRQTELSFGGTIFCQYILKDATKKFGFLPVQGRLPLKLRCDRKTGEYFQIKNLSAEYLPGIWSKLPEAQPLAYEECRLNRGLDINLEYSCSVTARSLCPYADQMRNVKIEYFCWEVDPELLKGFAVSNPNGWVK</sequence>
<dbReference type="Gene3D" id="3.30.360.20">
    <property type="entry name" value="RNA 3'-terminal phosphate cyclase, insert domain"/>
    <property type="match status" value="1"/>
</dbReference>
<evidence type="ECO:0000259" key="1">
    <source>
        <dbReference type="Pfam" id="PF05189"/>
    </source>
</evidence>